<accession>A0A0P9LMP2</accession>
<proteinExistence type="predicted"/>
<evidence type="ECO:0000256" key="1">
    <source>
        <dbReference type="SAM" id="MobiDB-lite"/>
    </source>
</evidence>
<protein>
    <recommendedName>
        <fullName evidence="4">Imidazoleglycerol-phosphate synthase</fullName>
    </recommendedName>
</protein>
<gene>
    <name evidence="2" type="ORF">ALQ65_04813</name>
</gene>
<name>A0A0P9LMP2_9PSED</name>
<evidence type="ECO:0000313" key="3">
    <source>
        <dbReference type="Proteomes" id="UP000271468"/>
    </source>
</evidence>
<sequence length="1016" mass="110903">MAGAGPLIKAQPECCAEGNVMSNSMRDVLDKLSAGNGTQGWGAIAAISRSDINQQLQQQYVERYQRLAFVPLFSGEVGAKDPMLDTLTLAGVELGAPTLSFQYERSGEVSVVVAMSIVAGRYSSLHHVSGGATTVSASSRVTESMGFMLTLSVRLSTDDAGRVTFNLAKGYDFGCNLAGLDEANNQRLATLFADRFQQIALHRGVFSVVQVQLARYSAQAVESFQIHPVVAPGAGVPGAENFGEGALLLLMRLSGHLDQGQFPPSETLPYPIPDEHGTGNQGKYGTVLVLSREAMSDVDTRRLPILDSLRFTSGDTFTELERYWHDDLVMFGTLRATQASVTPLFTTIKAGNTQRFILRDGQGQVIPLTDWSAVSLQSHTAAGHGSISADGLYTAPAPETIGHDLLRVVITAAYKDSGVTRTASALLGVVFESMALVPRVTVVAGGAESMHPVSLGVSTLDAIPVQWRLSGPQYGELGMDGGVRFVADARSGKKALVAQHIEALGSETGLASVLIANGQQLLRVEPPFVARARRHQAVQLKDDSALLPGLRRRWKVIGGAGTVDPQGLFMPPDASVVASSVVSCEVVNNGVVLACGYSVIELSEMDEEPSWKELSMFIILVPGGTDNQREGRLYPNGYQQLRLQVKTQTMPVDGIDYPLSVIERASMLLVNEDGNQNLESVSPELDGISEEDTKAWRVSLLRNRFELAGPGLGAEESDLNAPVIVTQNFYLHSREDTAFIGNFYATFQKDDGQWKTSLELEDINSRVQITPRQLPQFDKFNYIFVPTRATGAGGNPSPEPPPVGDPDDPFDFELKTVDYWALSVRYPDTGQWVKFETLEFLAVIDNQRPNEAAKRRRSMILWESEQTAEIMFSWTGYIFDDAAVKDDARMIGFDTQLEKLLNKGTYLTIPVKATEFEKGKLVISLHRTYPVVFIPASPPPLPPTPPNPLPEAPARDYLSGSLVVRLLDTQGNVHKRMISFLPQGQVGRRNRLQHTQYSPPDRNETFKQSDDRESYP</sequence>
<reference evidence="2 3" key="1">
    <citation type="submission" date="2018-08" db="EMBL/GenBank/DDBJ databases">
        <title>Recombination of ecologically and evolutionarily significant loci maintains genetic cohesion in the Pseudomonas syringae species complex.</title>
        <authorList>
            <person name="Dillon M."/>
            <person name="Thakur S."/>
            <person name="Almeida R.N.D."/>
            <person name="Weir B.S."/>
            <person name="Guttman D.S."/>
        </authorList>
    </citation>
    <scope>NUCLEOTIDE SEQUENCE [LARGE SCALE GENOMIC DNA]</scope>
    <source>
        <strain evidence="2 3">ICMP 12341</strain>
    </source>
</reference>
<feature type="region of interest" description="Disordered" evidence="1">
    <location>
        <begin position="984"/>
        <end position="1016"/>
    </location>
</feature>
<evidence type="ECO:0008006" key="4">
    <source>
        <dbReference type="Google" id="ProtNLM"/>
    </source>
</evidence>
<feature type="compositionally biased region" description="Basic and acidic residues" evidence="1">
    <location>
        <begin position="1001"/>
        <end position="1016"/>
    </location>
</feature>
<comment type="caution">
    <text evidence="2">The sequence shown here is derived from an EMBL/GenBank/DDBJ whole genome shotgun (WGS) entry which is preliminary data.</text>
</comment>
<dbReference type="Proteomes" id="UP000271468">
    <property type="component" value="Unassembled WGS sequence"/>
</dbReference>
<organism evidence="2 3">
    <name type="scientific">Pseudomonas syringae pv. coriandricola</name>
    <dbReference type="NCBI Taxonomy" id="264453"/>
    <lineage>
        <taxon>Bacteria</taxon>
        <taxon>Pseudomonadati</taxon>
        <taxon>Pseudomonadota</taxon>
        <taxon>Gammaproteobacteria</taxon>
        <taxon>Pseudomonadales</taxon>
        <taxon>Pseudomonadaceae</taxon>
        <taxon>Pseudomonas</taxon>
    </lineage>
</organism>
<evidence type="ECO:0000313" key="2">
    <source>
        <dbReference type="EMBL" id="RMN07190.1"/>
    </source>
</evidence>
<dbReference type="EMBL" id="RBOV01000378">
    <property type="protein sequence ID" value="RMN07190.1"/>
    <property type="molecule type" value="Genomic_DNA"/>
</dbReference>
<dbReference type="AlphaFoldDB" id="A0A0P9LMP2"/>